<keyword evidence="1" id="KW-0472">Membrane</keyword>
<evidence type="ECO:0000313" key="2">
    <source>
        <dbReference type="EMBL" id="MQA18245.1"/>
    </source>
</evidence>
<name>A0A843S1W7_9BURK</name>
<keyword evidence="1" id="KW-0812">Transmembrane</keyword>
<dbReference type="Proteomes" id="UP000444318">
    <property type="component" value="Unassembled WGS sequence"/>
</dbReference>
<evidence type="ECO:0000313" key="3">
    <source>
        <dbReference type="Proteomes" id="UP000444318"/>
    </source>
</evidence>
<feature type="transmembrane region" description="Helical" evidence="1">
    <location>
        <begin position="117"/>
        <end position="136"/>
    </location>
</feature>
<gene>
    <name evidence="2" type="ORF">GEV01_01820</name>
</gene>
<proteinExistence type="predicted"/>
<feature type="transmembrane region" description="Helical" evidence="1">
    <location>
        <begin position="156"/>
        <end position="177"/>
    </location>
</feature>
<organism evidence="2 3">
    <name type="scientific">Rugamonas rivuli</name>
    <dbReference type="NCBI Taxonomy" id="2743358"/>
    <lineage>
        <taxon>Bacteria</taxon>
        <taxon>Pseudomonadati</taxon>
        <taxon>Pseudomonadota</taxon>
        <taxon>Betaproteobacteria</taxon>
        <taxon>Burkholderiales</taxon>
        <taxon>Oxalobacteraceae</taxon>
        <taxon>Telluria group</taxon>
        <taxon>Rugamonas</taxon>
    </lineage>
</organism>
<reference evidence="2 3" key="1">
    <citation type="submission" date="2019-10" db="EMBL/GenBank/DDBJ databases">
        <title>Two novel species isolated from a subtropical stream in China.</title>
        <authorList>
            <person name="Lu H."/>
        </authorList>
    </citation>
    <scope>NUCLEOTIDE SEQUENCE [LARGE SCALE GENOMIC DNA]</scope>
    <source>
        <strain evidence="2 3">FT103W</strain>
    </source>
</reference>
<dbReference type="AlphaFoldDB" id="A0A843S1W7"/>
<feature type="transmembrane region" description="Helical" evidence="1">
    <location>
        <begin position="92"/>
        <end position="110"/>
    </location>
</feature>
<dbReference type="EMBL" id="WHUF01000001">
    <property type="protein sequence ID" value="MQA18245.1"/>
    <property type="molecule type" value="Genomic_DNA"/>
</dbReference>
<sequence length="197" mass="21562">MNPRRAAIGLACLALAALPRHWLEASMLRHMLLQLPLLVAAGWMPARRRSGANPGALARYDEHGVCGLTALLFITAYWMIPRALEQSINTPWAEVAKFISLIALGAILPGSLKRANWIVQLFFLGNFSWMMAIAGIQYQDMPQRLCNAYLLDDQAWTGAALVAASVAIAIAWCWRLAPAFSNNPSKANHHVSTATDA</sequence>
<keyword evidence="3" id="KW-1185">Reference proteome</keyword>
<accession>A0A843S1W7</accession>
<protein>
    <recommendedName>
        <fullName evidence="4">Transmembrane protein</fullName>
    </recommendedName>
</protein>
<dbReference type="RefSeq" id="WP_152801124.1">
    <property type="nucleotide sequence ID" value="NZ_WHUF01000001.1"/>
</dbReference>
<evidence type="ECO:0000256" key="1">
    <source>
        <dbReference type="SAM" id="Phobius"/>
    </source>
</evidence>
<feature type="transmembrane region" description="Helical" evidence="1">
    <location>
        <begin position="64"/>
        <end position="80"/>
    </location>
</feature>
<evidence type="ECO:0008006" key="4">
    <source>
        <dbReference type="Google" id="ProtNLM"/>
    </source>
</evidence>
<comment type="caution">
    <text evidence="2">The sequence shown here is derived from an EMBL/GenBank/DDBJ whole genome shotgun (WGS) entry which is preliminary data.</text>
</comment>
<keyword evidence="1" id="KW-1133">Transmembrane helix</keyword>